<comment type="subunit">
    <text evidence="4">Homodimer. Polymerizes to form a dynamic ring structure in a strictly GTP-dependent manner. Interacts directly with several other division proteins.</text>
</comment>
<evidence type="ECO:0000256" key="4">
    <source>
        <dbReference type="HAMAP-Rule" id="MF_00909"/>
    </source>
</evidence>
<evidence type="ECO:0000259" key="8">
    <source>
        <dbReference type="SMART" id="SM00864"/>
    </source>
</evidence>
<feature type="binding site" evidence="4">
    <location>
        <position position="151"/>
    </location>
    <ligand>
        <name>GTP</name>
        <dbReference type="ChEBI" id="CHEBI:37565"/>
    </ligand>
</feature>
<feature type="binding site" evidence="4">
    <location>
        <position position="147"/>
    </location>
    <ligand>
        <name>GTP</name>
        <dbReference type="ChEBI" id="CHEBI:37565"/>
    </ligand>
</feature>
<feature type="region of interest" description="Disordered" evidence="7">
    <location>
        <begin position="608"/>
        <end position="643"/>
    </location>
</feature>
<dbReference type="PANTHER" id="PTHR30314">
    <property type="entry name" value="CELL DIVISION PROTEIN FTSZ-RELATED"/>
    <property type="match status" value="1"/>
</dbReference>
<dbReference type="InterPro" id="IPR024757">
    <property type="entry name" value="FtsZ_C"/>
</dbReference>
<dbReference type="PROSITE" id="PS01134">
    <property type="entry name" value="FTSZ_1"/>
    <property type="match status" value="1"/>
</dbReference>
<evidence type="ECO:0000256" key="3">
    <source>
        <dbReference type="ARBA" id="ARBA00023134"/>
    </source>
</evidence>
<evidence type="ECO:0000256" key="2">
    <source>
        <dbReference type="ARBA" id="ARBA00022741"/>
    </source>
</evidence>
<dbReference type="STRING" id="150146.SAMN05443667_101365"/>
<dbReference type="SUPFAM" id="SSF52490">
    <property type="entry name" value="Tubulin nucleotide-binding domain-like"/>
    <property type="match status" value="1"/>
</dbReference>
<evidence type="ECO:0000313" key="11">
    <source>
        <dbReference type="Proteomes" id="UP000198951"/>
    </source>
</evidence>
<dbReference type="InterPro" id="IPR018316">
    <property type="entry name" value="Tubulin/FtsZ_2-layer-sand-dom"/>
</dbReference>
<keyword evidence="11" id="KW-1185">Reference proteome</keyword>
<dbReference type="GO" id="GO:0005737">
    <property type="term" value="C:cytoplasm"/>
    <property type="evidence" value="ECO:0007669"/>
    <property type="project" value="UniProtKB-SubCell"/>
</dbReference>
<dbReference type="AlphaFoldDB" id="A0A1H3X423"/>
<dbReference type="GO" id="GO:0005525">
    <property type="term" value="F:GTP binding"/>
    <property type="evidence" value="ECO:0007669"/>
    <property type="project" value="UniProtKB-UniRule"/>
</dbReference>
<dbReference type="GO" id="GO:0003924">
    <property type="term" value="F:GTPase activity"/>
    <property type="evidence" value="ECO:0007669"/>
    <property type="project" value="UniProtKB-UniRule"/>
</dbReference>
<evidence type="ECO:0000256" key="5">
    <source>
        <dbReference type="NCBIfam" id="TIGR00065"/>
    </source>
</evidence>
<dbReference type="GO" id="GO:0043093">
    <property type="term" value="P:FtsZ-dependent cytokinesis"/>
    <property type="evidence" value="ECO:0007669"/>
    <property type="project" value="UniProtKB-UniRule"/>
</dbReference>
<feature type="domain" description="Tubulin/FtsZ GTPase" evidence="8">
    <location>
        <begin position="20"/>
        <end position="212"/>
    </location>
</feature>
<comment type="subcellular location">
    <subcellularLocation>
        <location evidence="4">Cytoplasm</location>
    </subcellularLocation>
    <text evidence="4">Assembles at midcell at the inner surface of the cytoplasmic membrane.</text>
</comment>
<dbReference type="PRINTS" id="PR00423">
    <property type="entry name" value="CELLDVISFTSZ"/>
</dbReference>
<gene>
    <name evidence="4" type="primary">ftsZ</name>
    <name evidence="10" type="ORF">SAMN05443667_101365</name>
</gene>
<dbReference type="PROSITE" id="PS01135">
    <property type="entry name" value="FTSZ_2"/>
    <property type="match status" value="1"/>
</dbReference>
<feature type="domain" description="Tubulin/FtsZ 2-layer sandwich" evidence="9">
    <location>
        <begin position="215"/>
        <end position="333"/>
    </location>
</feature>
<dbReference type="GO" id="GO:0000917">
    <property type="term" value="P:division septum assembly"/>
    <property type="evidence" value="ECO:0007669"/>
    <property type="project" value="UniProtKB-KW"/>
</dbReference>
<dbReference type="InterPro" id="IPR036525">
    <property type="entry name" value="Tubulin/FtsZ_GTPase_sf"/>
</dbReference>
<dbReference type="Pfam" id="PF00091">
    <property type="entry name" value="Tubulin"/>
    <property type="match status" value="1"/>
</dbReference>
<dbReference type="InterPro" id="IPR037103">
    <property type="entry name" value="Tubulin/FtsZ-like_C"/>
</dbReference>
<keyword evidence="4 6" id="KW-0132">Cell division</keyword>
<evidence type="ECO:0000256" key="1">
    <source>
        <dbReference type="ARBA" id="ARBA00009690"/>
    </source>
</evidence>
<name>A0A1H3X423_9FLAO</name>
<keyword evidence="4" id="KW-0963">Cytoplasm</keyword>
<dbReference type="Pfam" id="PF12327">
    <property type="entry name" value="FtsZ_C"/>
    <property type="match status" value="1"/>
</dbReference>
<dbReference type="CDD" id="cd02201">
    <property type="entry name" value="FtsZ_type1"/>
    <property type="match status" value="1"/>
</dbReference>
<accession>A0A1H3X423</accession>
<dbReference type="GO" id="GO:0032153">
    <property type="term" value="C:cell division site"/>
    <property type="evidence" value="ECO:0007669"/>
    <property type="project" value="UniProtKB-UniRule"/>
</dbReference>
<organism evidence="10 11">
    <name type="scientific">Flavobacterium gillisiae</name>
    <dbReference type="NCBI Taxonomy" id="150146"/>
    <lineage>
        <taxon>Bacteria</taxon>
        <taxon>Pseudomonadati</taxon>
        <taxon>Bacteroidota</taxon>
        <taxon>Flavobacteriia</taxon>
        <taxon>Flavobacteriales</taxon>
        <taxon>Flavobacteriaceae</taxon>
        <taxon>Flavobacterium</taxon>
    </lineage>
</organism>
<evidence type="ECO:0000259" key="9">
    <source>
        <dbReference type="SMART" id="SM00865"/>
    </source>
</evidence>
<dbReference type="SMART" id="SM00865">
    <property type="entry name" value="Tubulin_C"/>
    <property type="match status" value="1"/>
</dbReference>
<comment type="similarity">
    <text evidence="1 4 6">Belongs to the FtsZ family.</text>
</comment>
<sequence length="643" mass="70560">MSNSEFGSISFDLPKNQSNVIKVIGVGGGGSNAINHMFKQGIKGVDFIVCNTDSQALQSSSVPNKIQLGVNLTEGLGAGANPDVGQQSAIESIAEIEKMLDRNTKMVFITAGMGGGTGTGAAPVIAQLAKEREILTVGIVTLPFLFEGKVRQEQAKIGIEKLRKQVDSLIVINNNKLREVYGNLGFKAGFSKADEVLATASRGIAEVITHHYTQNIDLRDAKTVLSNSGTAIMGSAVSEGENRAKEAIVSALDSPLLNDNKITGAKNVLLLIVSGSNEITLDEIGEINDHIQNEAGHNANIIMGVGEDETLGDAIAVTIIATGFDIEQQNGIVNTEPKKIIHTLEDEQRSVHNLSQNTVAAFDLNAEKTVSSSDERVVFDLVEDDETPEVVVPVVGNEDLMAMSEFIKNLDVTFEIVSPIKDIDFTFTTPKVAEVKEVQQPKAIERQEQTTFSFDLPIHKPEPVQKVEEDKVLFELTNETREIKVNQPVQFVPVTELSDKGIIKYSLEEYMEAEDTFTTSKPVAKVVEEVIPAELNITMKQVDRAAEAPSRFEEISPMEMTIEETLKLRADERRKKLKEFNYKFHNNVSKIDEYEREPAYKRLGIDISNTQSNNTNSRISVGTDSNNDLQLRSNNSFLHDNVD</sequence>
<dbReference type="GO" id="GO:0051258">
    <property type="term" value="P:protein polymerization"/>
    <property type="evidence" value="ECO:0007669"/>
    <property type="project" value="UniProtKB-UniRule"/>
</dbReference>
<dbReference type="InterPro" id="IPR008280">
    <property type="entry name" value="Tub_FtsZ_C"/>
</dbReference>
<dbReference type="InterPro" id="IPR045061">
    <property type="entry name" value="FtsZ/CetZ"/>
</dbReference>
<evidence type="ECO:0000256" key="7">
    <source>
        <dbReference type="SAM" id="MobiDB-lite"/>
    </source>
</evidence>
<dbReference type="InterPro" id="IPR020805">
    <property type="entry name" value="Cell_div_FtsZ_CS"/>
</dbReference>
<dbReference type="SUPFAM" id="SSF55307">
    <property type="entry name" value="Tubulin C-terminal domain-like"/>
    <property type="match status" value="1"/>
</dbReference>
<dbReference type="InterPro" id="IPR003008">
    <property type="entry name" value="Tubulin_FtsZ_GTPase"/>
</dbReference>
<protein>
    <recommendedName>
        <fullName evidence="4 5">Cell division protein FtsZ</fullName>
    </recommendedName>
</protein>
<reference evidence="11" key="1">
    <citation type="submission" date="2016-10" db="EMBL/GenBank/DDBJ databases">
        <authorList>
            <person name="Varghese N."/>
            <person name="Submissions S."/>
        </authorList>
    </citation>
    <scope>NUCLEOTIDE SEQUENCE [LARGE SCALE GENOMIC DNA]</scope>
    <source>
        <strain evidence="11">DSM 22376</strain>
    </source>
</reference>
<dbReference type="HAMAP" id="MF_00909">
    <property type="entry name" value="FtsZ"/>
    <property type="match status" value="1"/>
</dbReference>
<dbReference type="PANTHER" id="PTHR30314:SF3">
    <property type="entry name" value="MITOCHONDRIAL DIVISION PROTEIN FSZA"/>
    <property type="match status" value="1"/>
</dbReference>
<dbReference type="Proteomes" id="UP000198951">
    <property type="component" value="Unassembled WGS sequence"/>
</dbReference>
<comment type="function">
    <text evidence="4 6">Essential cell division protein that forms a contractile ring structure (Z ring) at the future cell division site. The regulation of the ring assembly controls the timing and the location of cell division. One of the functions of the FtsZ ring is to recruit other cell division proteins to the septum to produce a new cell wall between the dividing cells. Binds GTP and shows GTPase activity.</text>
</comment>
<keyword evidence="4 6" id="KW-0131">Cell cycle</keyword>
<keyword evidence="4 6" id="KW-0717">Septation</keyword>
<dbReference type="EMBL" id="FNRD01000001">
    <property type="protein sequence ID" value="SDZ94010.1"/>
    <property type="molecule type" value="Genomic_DNA"/>
</dbReference>
<dbReference type="FunFam" id="3.40.50.1440:FF:000001">
    <property type="entry name" value="Cell division protein FtsZ"/>
    <property type="match status" value="1"/>
</dbReference>
<evidence type="ECO:0000313" key="10">
    <source>
        <dbReference type="EMBL" id="SDZ94010.1"/>
    </source>
</evidence>
<dbReference type="Gene3D" id="3.30.1330.20">
    <property type="entry name" value="Tubulin/FtsZ, C-terminal domain"/>
    <property type="match status" value="1"/>
</dbReference>
<keyword evidence="3 4" id="KW-0342">GTP-binding</keyword>
<dbReference type="SMART" id="SM00864">
    <property type="entry name" value="Tubulin"/>
    <property type="match status" value="1"/>
</dbReference>
<feature type="binding site" evidence="4">
    <location>
        <begin position="116"/>
        <end position="118"/>
    </location>
    <ligand>
        <name>GTP</name>
        <dbReference type="ChEBI" id="CHEBI:37565"/>
    </ligand>
</feature>
<feature type="binding site" evidence="4">
    <location>
        <position position="194"/>
    </location>
    <ligand>
        <name>GTP</name>
        <dbReference type="ChEBI" id="CHEBI:37565"/>
    </ligand>
</feature>
<keyword evidence="2 4" id="KW-0547">Nucleotide-binding</keyword>
<evidence type="ECO:0000256" key="6">
    <source>
        <dbReference type="RuleBase" id="RU000631"/>
    </source>
</evidence>
<dbReference type="NCBIfam" id="TIGR00065">
    <property type="entry name" value="ftsZ"/>
    <property type="match status" value="1"/>
</dbReference>
<dbReference type="InterPro" id="IPR000158">
    <property type="entry name" value="Cell_div_FtsZ"/>
</dbReference>
<dbReference type="Gene3D" id="3.40.50.1440">
    <property type="entry name" value="Tubulin/FtsZ, GTPase domain"/>
    <property type="match status" value="1"/>
</dbReference>
<feature type="binding site" evidence="4">
    <location>
        <begin position="28"/>
        <end position="32"/>
    </location>
    <ligand>
        <name>GTP</name>
        <dbReference type="ChEBI" id="CHEBI:37565"/>
    </ligand>
</feature>
<proteinExistence type="inferred from homology"/>